<accession>A0ABU6HFA1</accession>
<comment type="caution">
    <text evidence="2">The sequence shown here is derived from an EMBL/GenBank/DDBJ whole genome shotgun (WGS) entry which is preliminary data.</text>
</comment>
<name>A0ABU6HFA1_9RHOB</name>
<sequence length="510" mass="53825">MWTKPLALSLILLAPPVLAQAPLSAIDWLENHHPEAATATLRPLLLEPPVSASALPPQVEVTALDAPSVSSTGLLPMQVTGLPETLWQASRSADLITQLAALDVTAHPALNDLLITLLLAEAAAPADARQDSAFLQARVRKLLDLGAVDPASALLGRAGPMDPALFPLWFDIALLTDQTTAACRQLRARPHLLRDVASRVFCTARLGDWATAVTVLQSSEALGDISETDATLLAHFLDPELAEAGGLPPPPRLPTPLEYRLYEAIGERLPSGPLPRAFAVTDLSGDAGWKAQLDAAERLARVGTISPNRLLGIYTDRRRAASGGIWDRVEALQHFDTALTAGEPGAVAATLQRVWAQMSSAGLLVPFSQIYGPRLVDIPLTGNAALLAARAALLSPDYELAAAKLPRDLPDRSLLAAIATGQPPEIPPTGAMRAAVIAAFRDPGLPDTYAPLMQGDRLGETILKALSETAEGAQGNPAILTRGLRALRAVGLEDTARRTALHLLLTGGLQ</sequence>
<proteinExistence type="predicted"/>
<dbReference type="RefSeq" id="WP_326296859.1">
    <property type="nucleotide sequence ID" value="NZ_JAYLLH010000008.1"/>
</dbReference>
<feature type="chain" id="PRO_5045214756" description="Antifreeze glycopeptide polyprotein" evidence="1">
    <location>
        <begin position="20"/>
        <end position="510"/>
    </location>
</feature>
<evidence type="ECO:0000313" key="2">
    <source>
        <dbReference type="EMBL" id="MEC3861153.1"/>
    </source>
</evidence>
<evidence type="ECO:0000256" key="1">
    <source>
        <dbReference type="SAM" id="SignalP"/>
    </source>
</evidence>
<gene>
    <name evidence="2" type="ORF">VK792_07645</name>
</gene>
<dbReference type="EMBL" id="JAYLLH010000008">
    <property type="protein sequence ID" value="MEC3861153.1"/>
    <property type="molecule type" value="Genomic_DNA"/>
</dbReference>
<keyword evidence="3" id="KW-1185">Reference proteome</keyword>
<feature type="signal peptide" evidence="1">
    <location>
        <begin position="1"/>
        <end position="19"/>
    </location>
</feature>
<evidence type="ECO:0008006" key="4">
    <source>
        <dbReference type="Google" id="ProtNLM"/>
    </source>
</evidence>
<evidence type="ECO:0000313" key="3">
    <source>
        <dbReference type="Proteomes" id="UP001348149"/>
    </source>
</evidence>
<protein>
    <recommendedName>
        <fullName evidence="4">Antifreeze glycopeptide polyprotein</fullName>
    </recommendedName>
</protein>
<keyword evidence="1" id="KW-0732">Signal</keyword>
<reference evidence="2 3" key="1">
    <citation type="submission" date="2024-01" db="EMBL/GenBank/DDBJ databases">
        <title>Mesobacterium rodlantinim sp. nov., isolated from shallow sea hydrothermal systems off Kueishantao Island.</title>
        <authorList>
            <person name="Su Z."/>
            <person name="Tang K."/>
        </authorList>
    </citation>
    <scope>NUCLEOTIDE SEQUENCE [LARGE SCALE GENOMIC DNA]</scope>
    <source>
        <strain evidence="2 3">TK19101</strain>
    </source>
</reference>
<organism evidence="2 3">
    <name type="scientific">Mesobacterium hydrothermale</name>
    <dbReference type="NCBI Taxonomy" id="3111907"/>
    <lineage>
        <taxon>Bacteria</taxon>
        <taxon>Pseudomonadati</taxon>
        <taxon>Pseudomonadota</taxon>
        <taxon>Alphaproteobacteria</taxon>
        <taxon>Rhodobacterales</taxon>
        <taxon>Roseobacteraceae</taxon>
        <taxon>Mesobacterium</taxon>
    </lineage>
</organism>
<dbReference type="Proteomes" id="UP001348149">
    <property type="component" value="Unassembled WGS sequence"/>
</dbReference>